<evidence type="ECO:0000313" key="12">
    <source>
        <dbReference type="Proteomes" id="UP000652153"/>
    </source>
</evidence>
<dbReference type="SUPFAM" id="SSF52540">
    <property type="entry name" value="P-loop containing nucleoside triphosphate hydrolases"/>
    <property type="match status" value="1"/>
</dbReference>
<accession>A0ABQ1Z4J1</accession>
<protein>
    <recommendedName>
        <fullName evidence="10">ABC transporter domain-containing protein</fullName>
    </recommendedName>
</protein>
<keyword evidence="5" id="KW-0997">Cell inner membrane</keyword>
<keyword evidence="8" id="KW-1278">Translocase</keyword>
<evidence type="ECO:0000259" key="10">
    <source>
        <dbReference type="PROSITE" id="PS50893"/>
    </source>
</evidence>
<evidence type="ECO:0000256" key="1">
    <source>
        <dbReference type="ARBA" id="ARBA00004202"/>
    </source>
</evidence>
<name>A0ABQ1Z4J1_9BACL</name>
<evidence type="ECO:0000256" key="7">
    <source>
        <dbReference type="ARBA" id="ARBA00022840"/>
    </source>
</evidence>
<evidence type="ECO:0000256" key="2">
    <source>
        <dbReference type="ARBA" id="ARBA00005417"/>
    </source>
</evidence>
<sequence length="274" mass="30278">MSTLLEIKGLRLAVREQTLIHDISLSLNVGEWLTIIGESGSGKTLTGLSIGQLLPHEVRHSAGEILLNGMPLQTLSEKEINRLRGKEIGYIFQDYSSVFSPFITIGKQLNETLQEHYSWGRKKRQHRIIQALEDVGLPAQRVIKSYPFQLSGGQLQRVSIATAMMLEPKLLIADEPTSALDGITATDILELLIRLRSNTGCTILFITHDLKLARGYSDQIAIMCKGNILESGETQAVLSHSTHAYTRKLLAAESLLTCTEPEHSIEHVKVGDSS</sequence>
<keyword evidence="6" id="KW-0547">Nucleotide-binding</keyword>
<dbReference type="InterPro" id="IPR003439">
    <property type="entry name" value="ABC_transporter-like_ATP-bd"/>
</dbReference>
<dbReference type="EMBL" id="BMFU01000002">
    <property type="protein sequence ID" value="GGH50045.1"/>
    <property type="molecule type" value="Genomic_DNA"/>
</dbReference>
<keyword evidence="12" id="KW-1185">Reference proteome</keyword>
<dbReference type="SMART" id="SM00382">
    <property type="entry name" value="AAA"/>
    <property type="match status" value="1"/>
</dbReference>
<dbReference type="CDD" id="cd03257">
    <property type="entry name" value="ABC_NikE_OppD_transporters"/>
    <property type="match status" value="1"/>
</dbReference>
<feature type="domain" description="ABC transporter" evidence="10">
    <location>
        <begin position="5"/>
        <end position="250"/>
    </location>
</feature>
<evidence type="ECO:0000256" key="4">
    <source>
        <dbReference type="ARBA" id="ARBA00022475"/>
    </source>
</evidence>
<evidence type="ECO:0000256" key="6">
    <source>
        <dbReference type="ARBA" id="ARBA00022741"/>
    </source>
</evidence>
<comment type="caution">
    <text evidence="11">The sequence shown here is derived from an EMBL/GenBank/DDBJ whole genome shotgun (WGS) entry which is preliminary data.</text>
</comment>
<comment type="similarity">
    <text evidence="2">Belongs to the ABC transporter superfamily.</text>
</comment>
<keyword evidence="9" id="KW-0472">Membrane</keyword>
<keyword evidence="4" id="KW-1003">Cell membrane</keyword>
<evidence type="ECO:0000256" key="3">
    <source>
        <dbReference type="ARBA" id="ARBA00022448"/>
    </source>
</evidence>
<evidence type="ECO:0000313" key="11">
    <source>
        <dbReference type="EMBL" id="GGH50045.1"/>
    </source>
</evidence>
<dbReference type="PANTHER" id="PTHR43297:SF14">
    <property type="entry name" value="ATPASE AAA-TYPE CORE DOMAIN-CONTAINING PROTEIN"/>
    <property type="match status" value="1"/>
</dbReference>
<dbReference type="RefSeq" id="WP_188591876.1">
    <property type="nucleotide sequence ID" value="NZ_BMFU01000002.1"/>
</dbReference>
<dbReference type="Gene3D" id="3.40.50.300">
    <property type="entry name" value="P-loop containing nucleotide triphosphate hydrolases"/>
    <property type="match status" value="1"/>
</dbReference>
<evidence type="ECO:0000256" key="5">
    <source>
        <dbReference type="ARBA" id="ARBA00022519"/>
    </source>
</evidence>
<keyword evidence="3" id="KW-0813">Transport</keyword>
<keyword evidence="7" id="KW-0067">ATP-binding</keyword>
<dbReference type="InterPro" id="IPR027417">
    <property type="entry name" value="P-loop_NTPase"/>
</dbReference>
<dbReference type="Pfam" id="PF00005">
    <property type="entry name" value="ABC_tran"/>
    <property type="match status" value="1"/>
</dbReference>
<dbReference type="PROSITE" id="PS50893">
    <property type="entry name" value="ABC_TRANSPORTER_2"/>
    <property type="match status" value="1"/>
</dbReference>
<dbReference type="Proteomes" id="UP000652153">
    <property type="component" value="Unassembled WGS sequence"/>
</dbReference>
<evidence type="ECO:0000256" key="9">
    <source>
        <dbReference type="ARBA" id="ARBA00023136"/>
    </source>
</evidence>
<proteinExistence type="inferred from homology"/>
<dbReference type="InterPro" id="IPR003593">
    <property type="entry name" value="AAA+_ATPase"/>
</dbReference>
<dbReference type="PANTHER" id="PTHR43297">
    <property type="entry name" value="OLIGOPEPTIDE TRANSPORT ATP-BINDING PROTEIN APPD"/>
    <property type="match status" value="1"/>
</dbReference>
<reference evidence="12" key="1">
    <citation type="journal article" date="2019" name="Int. J. Syst. Evol. Microbiol.">
        <title>The Global Catalogue of Microorganisms (GCM) 10K type strain sequencing project: providing services to taxonomists for standard genome sequencing and annotation.</title>
        <authorList>
            <consortium name="The Broad Institute Genomics Platform"/>
            <consortium name="The Broad Institute Genome Sequencing Center for Infectious Disease"/>
            <person name="Wu L."/>
            <person name="Ma J."/>
        </authorList>
    </citation>
    <scope>NUCLEOTIDE SEQUENCE [LARGE SCALE GENOMIC DNA]</scope>
    <source>
        <strain evidence="12">CGMCC 1.12770</strain>
    </source>
</reference>
<comment type="subcellular location">
    <subcellularLocation>
        <location evidence="1">Cell membrane</location>
        <topology evidence="1">Peripheral membrane protein</topology>
    </subcellularLocation>
</comment>
<evidence type="ECO:0000256" key="8">
    <source>
        <dbReference type="ARBA" id="ARBA00022967"/>
    </source>
</evidence>
<dbReference type="InterPro" id="IPR050388">
    <property type="entry name" value="ABC_Ni/Peptide_Import"/>
</dbReference>
<organism evidence="11 12">
    <name type="scientific">Paenibacillus silvae</name>
    <dbReference type="NCBI Taxonomy" id="1325358"/>
    <lineage>
        <taxon>Bacteria</taxon>
        <taxon>Bacillati</taxon>
        <taxon>Bacillota</taxon>
        <taxon>Bacilli</taxon>
        <taxon>Bacillales</taxon>
        <taxon>Paenibacillaceae</taxon>
        <taxon>Paenibacillus</taxon>
    </lineage>
</organism>
<dbReference type="InterPro" id="IPR017871">
    <property type="entry name" value="ABC_transporter-like_CS"/>
</dbReference>
<gene>
    <name evidence="11" type="ORF">GCM10008014_14900</name>
</gene>
<dbReference type="PROSITE" id="PS00211">
    <property type="entry name" value="ABC_TRANSPORTER_1"/>
    <property type="match status" value="1"/>
</dbReference>